<dbReference type="OrthoDB" id="7875801at2"/>
<proteinExistence type="predicted"/>
<gene>
    <name evidence="2" type="ORF">AVJ23_12805</name>
</gene>
<keyword evidence="1" id="KW-0472">Membrane</keyword>
<dbReference type="STRING" id="1685382.AVJ23_12805"/>
<feature type="transmembrane region" description="Helical" evidence="1">
    <location>
        <begin position="16"/>
        <end position="35"/>
    </location>
</feature>
<dbReference type="AlphaFoldDB" id="A0A0W7WIF9"/>
<accession>A0A0W7WIF9</accession>
<sequence length="59" mass="6378">MAVPSLISAWADRRRPWTGVIVALMAAALIGWAVTRKPGGYTLAQVPEAIYTVIARLLN</sequence>
<evidence type="ECO:0000313" key="2">
    <source>
        <dbReference type="EMBL" id="KUF10419.1"/>
    </source>
</evidence>
<dbReference type="Proteomes" id="UP000054396">
    <property type="component" value="Unassembled WGS sequence"/>
</dbReference>
<comment type="caution">
    <text evidence="2">The sequence shown here is derived from an EMBL/GenBank/DDBJ whole genome shotgun (WGS) entry which is preliminary data.</text>
</comment>
<evidence type="ECO:0000256" key="1">
    <source>
        <dbReference type="SAM" id="Phobius"/>
    </source>
</evidence>
<keyword evidence="1" id="KW-0812">Transmembrane</keyword>
<dbReference type="EMBL" id="LPXO01000007">
    <property type="protein sequence ID" value="KUF10419.1"/>
    <property type="molecule type" value="Genomic_DNA"/>
</dbReference>
<organism evidence="2 3">
    <name type="scientific">Pseudoponticoccus marisrubri</name>
    <dbReference type="NCBI Taxonomy" id="1685382"/>
    <lineage>
        <taxon>Bacteria</taxon>
        <taxon>Pseudomonadati</taxon>
        <taxon>Pseudomonadota</taxon>
        <taxon>Alphaproteobacteria</taxon>
        <taxon>Rhodobacterales</taxon>
        <taxon>Roseobacteraceae</taxon>
        <taxon>Pseudoponticoccus</taxon>
    </lineage>
</organism>
<keyword evidence="1" id="KW-1133">Transmembrane helix</keyword>
<protein>
    <submittedName>
        <fullName evidence="2">Uncharacterized protein</fullName>
    </submittedName>
</protein>
<reference evidence="2 3" key="1">
    <citation type="submission" date="2015-12" db="EMBL/GenBank/DDBJ databases">
        <authorList>
            <person name="Shamseldin A."/>
            <person name="Moawad H."/>
            <person name="Abd El-Rahim W.M."/>
            <person name="Sadowsky M.J."/>
        </authorList>
    </citation>
    <scope>NUCLEOTIDE SEQUENCE [LARGE SCALE GENOMIC DNA]</scope>
    <source>
        <strain evidence="2 3">SJ5A-1</strain>
    </source>
</reference>
<name>A0A0W7WIF9_9RHOB</name>
<evidence type="ECO:0000313" key="3">
    <source>
        <dbReference type="Proteomes" id="UP000054396"/>
    </source>
</evidence>
<keyword evidence="3" id="KW-1185">Reference proteome</keyword>